<accession>A0ABQ5EAL9</accession>
<keyword evidence="2" id="KW-1185">Reference proteome</keyword>
<organism evidence="1 2">
    <name type="scientific">Tanacetum coccineum</name>
    <dbReference type="NCBI Taxonomy" id="301880"/>
    <lineage>
        <taxon>Eukaryota</taxon>
        <taxon>Viridiplantae</taxon>
        <taxon>Streptophyta</taxon>
        <taxon>Embryophyta</taxon>
        <taxon>Tracheophyta</taxon>
        <taxon>Spermatophyta</taxon>
        <taxon>Magnoliopsida</taxon>
        <taxon>eudicotyledons</taxon>
        <taxon>Gunneridae</taxon>
        <taxon>Pentapetalae</taxon>
        <taxon>asterids</taxon>
        <taxon>campanulids</taxon>
        <taxon>Asterales</taxon>
        <taxon>Asteraceae</taxon>
        <taxon>Asteroideae</taxon>
        <taxon>Anthemideae</taxon>
        <taxon>Anthemidinae</taxon>
        <taxon>Tanacetum</taxon>
    </lineage>
</organism>
<comment type="caution">
    <text evidence="1">The sequence shown here is derived from an EMBL/GenBank/DDBJ whole genome shotgun (WGS) entry which is preliminary data.</text>
</comment>
<dbReference type="Proteomes" id="UP001151760">
    <property type="component" value="Unassembled WGS sequence"/>
</dbReference>
<evidence type="ECO:0008006" key="3">
    <source>
        <dbReference type="Google" id="ProtNLM"/>
    </source>
</evidence>
<sequence>MGLYTCLAYQGVFLPTMSTNGPTMFSIKQSSLKKFWSSLKVGSPLFKVDERMVWVEINGLSLCVWEFNAFKKVTVNVVIHGETFEVHVKEIGTRSIHITGDLVSNDLGDRCDVEECRSLNDEVDPNDILDDFIQHVLEEKELSNVPKDVQHVEKRVNDEHVARRNKMENKDVDSDVTIPPGFENLFNVDKHGSRSSTLLRTCKISTSFGTYKWRDMKGFSFINEINMMIEVGGALGYDVKGCKRSLRRMINGIGVSKVDK</sequence>
<proteinExistence type="predicted"/>
<dbReference type="EMBL" id="BQNB010016111">
    <property type="protein sequence ID" value="GJT47940.1"/>
    <property type="molecule type" value="Genomic_DNA"/>
</dbReference>
<name>A0ABQ5EAL9_9ASTR</name>
<gene>
    <name evidence="1" type="ORF">Tco_0974097</name>
</gene>
<evidence type="ECO:0000313" key="2">
    <source>
        <dbReference type="Proteomes" id="UP001151760"/>
    </source>
</evidence>
<reference evidence="1" key="2">
    <citation type="submission" date="2022-01" db="EMBL/GenBank/DDBJ databases">
        <authorList>
            <person name="Yamashiro T."/>
            <person name="Shiraishi A."/>
            <person name="Satake H."/>
            <person name="Nakayama K."/>
        </authorList>
    </citation>
    <scope>NUCLEOTIDE SEQUENCE</scope>
</reference>
<protein>
    <recommendedName>
        <fullName evidence="3">DUF4283 domain-containing protein</fullName>
    </recommendedName>
</protein>
<evidence type="ECO:0000313" key="1">
    <source>
        <dbReference type="EMBL" id="GJT47940.1"/>
    </source>
</evidence>
<reference evidence="1" key="1">
    <citation type="journal article" date="2022" name="Int. J. Mol. Sci.">
        <title>Draft Genome of Tanacetum Coccineum: Genomic Comparison of Closely Related Tanacetum-Family Plants.</title>
        <authorList>
            <person name="Yamashiro T."/>
            <person name="Shiraishi A."/>
            <person name="Nakayama K."/>
            <person name="Satake H."/>
        </authorList>
    </citation>
    <scope>NUCLEOTIDE SEQUENCE</scope>
</reference>